<dbReference type="GO" id="GO:0005524">
    <property type="term" value="F:ATP binding"/>
    <property type="evidence" value="ECO:0007669"/>
    <property type="project" value="UniProtKB-KW"/>
</dbReference>
<dbReference type="PANTHER" id="PTHR42711:SF16">
    <property type="entry name" value="ABC TRANSPORTER ATP-BINDING PROTEIN"/>
    <property type="match status" value="1"/>
</dbReference>
<keyword evidence="4" id="KW-0547">Nucleotide-binding</keyword>
<dbReference type="PROSITE" id="PS50893">
    <property type="entry name" value="ABC_TRANSPORTER_2"/>
    <property type="match status" value="1"/>
</dbReference>
<sequence>MEAPVVEVTNLRKTYGPKVAVDDVSFTVRPGEIFGILGPNGAGKTTTVETLAGLRHADAGTVRVAGIDTQRDPAAVRDILGVQLQEATLHDKITVAEALHLFAGFYADPADPAELMDMLDLAPHAGRQFAKLSGGQKQRLSIALALVGNPRIAVLDELTTGLDPQARRATWDLVERVRDRGVTILLVTHFMEEAERLCDRLVVIDAGRVVAEGTPRGLIDGLDDGSTVVLRFGVAQASRAVEVLDRLVGPDHDVRQVEALDAPGEIAVTGTARVLFAVVPALAAADLVPDDVRTVTRTLEDVFLAVTGRTYDPGTHREDSAASPQPALAEGGRS</sequence>
<dbReference type="Pfam" id="PF00005">
    <property type="entry name" value="ABC_tran"/>
    <property type="match status" value="1"/>
</dbReference>
<feature type="region of interest" description="Disordered" evidence="9">
    <location>
        <begin position="313"/>
        <end position="334"/>
    </location>
</feature>
<dbReference type="GO" id="GO:0016887">
    <property type="term" value="F:ATP hydrolysis activity"/>
    <property type="evidence" value="ECO:0007669"/>
    <property type="project" value="InterPro"/>
</dbReference>
<dbReference type="EMBL" id="CP014209">
    <property type="protein sequence ID" value="ANC32448.1"/>
    <property type="molecule type" value="Genomic_DNA"/>
</dbReference>
<keyword evidence="2" id="KW-0813">Transport</keyword>
<dbReference type="CDD" id="cd03230">
    <property type="entry name" value="ABC_DR_subfamily_A"/>
    <property type="match status" value="1"/>
</dbReference>
<dbReference type="InterPro" id="IPR003439">
    <property type="entry name" value="ABC_transporter-like_ATP-bd"/>
</dbReference>
<dbReference type="InterPro" id="IPR050763">
    <property type="entry name" value="ABC_transporter_ATP-binding"/>
</dbReference>
<dbReference type="InterPro" id="IPR003593">
    <property type="entry name" value="AAA+_ATPase"/>
</dbReference>
<evidence type="ECO:0000256" key="7">
    <source>
        <dbReference type="ARBA" id="ARBA00023136"/>
    </source>
</evidence>
<feature type="domain" description="ABC transporter" evidence="10">
    <location>
        <begin position="6"/>
        <end position="231"/>
    </location>
</feature>
<gene>
    <name evidence="11" type="primary">drrA_13</name>
    <name evidence="11" type="ORF">I598_2931</name>
</gene>
<dbReference type="FunFam" id="3.40.50.300:FF:000589">
    <property type="entry name" value="ABC transporter, ATP-binding subunit"/>
    <property type="match status" value="1"/>
</dbReference>
<dbReference type="AlphaFoldDB" id="A0A161I971"/>
<keyword evidence="12" id="KW-1185">Reference proteome</keyword>
<organism evidence="11 12">
    <name type="scientific">Isoptericola dokdonensis DS-3</name>
    <dbReference type="NCBI Taxonomy" id="1300344"/>
    <lineage>
        <taxon>Bacteria</taxon>
        <taxon>Bacillati</taxon>
        <taxon>Actinomycetota</taxon>
        <taxon>Actinomycetes</taxon>
        <taxon>Micrococcales</taxon>
        <taxon>Promicromonosporaceae</taxon>
        <taxon>Isoptericola</taxon>
    </lineage>
</organism>
<dbReference type="PROSITE" id="PS00211">
    <property type="entry name" value="ABC_TRANSPORTER_1"/>
    <property type="match status" value="1"/>
</dbReference>
<dbReference type="Gene3D" id="3.40.50.300">
    <property type="entry name" value="P-loop containing nucleotide triphosphate hydrolases"/>
    <property type="match status" value="1"/>
</dbReference>
<dbReference type="GO" id="GO:0046677">
    <property type="term" value="P:response to antibiotic"/>
    <property type="evidence" value="ECO:0007669"/>
    <property type="project" value="UniProtKB-KW"/>
</dbReference>
<dbReference type="GO" id="GO:0005886">
    <property type="term" value="C:plasma membrane"/>
    <property type="evidence" value="ECO:0007669"/>
    <property type="project" value="UniProtKB-SubCell"/>
</dbReference>
<dbReference type="InterPro" id="IPR017871">
    <property type="entry name" value="ABC_transporter-like_CS"/>
</dbReference>
<reference evidence="11 12" key="1">
    <citation type="submission" date="2016-01" db="EMBL/GenBank/DDBJ databases">
        <title>Complete genome sequence of a soil Actinobacterium, Isoptericola dokdonensis DS-3.</title>
        <authorList>
            <person name="Kwon S.-K."/>
            <person name="Kim J.F."/>
        </authorList>
    </citation>
    <scope>NUCLEOTIDE SEQUENCE [LARGE SCALE GENOMIC DNA]</scope>
    <source>
        <strain evidence="11 12">DS-3</strain>
    </source>
</reference>
<protein>
    <submittedName>
        <fullName evidence="11">Doxorubicin resistance ATP-binding protein DrrA</fullName>
        <ecNumber evidence="11">3.6.3.-</ecNumber>
    </submittedName>
</protein>
<dbReference type="PANTHER" id="PTHR42711">
    <property type="entry name" value="ABC TRANSPORTER ATP-BINDING PROTEIN"/>
    <property type="match status" value="1"/>
</dbReference>
<dbReference type="PATRIC" id="fig|1300344.3.peg.2949"/>
<keyword evidence="6" id="KW-1278">Translocase</keyword>
<evidence type="ECO:0000256" key="1">
    <source>
        <dbReference type="ARBA" id="ARBA00004202"/>
    </source>
</evidence>
<name>A0A161I971_9MICO</name>
<evidence type="ECO:0000259" key="10">
    <source>
        <dbReference type="PROSITE" id="PS50893"/>
    </source>
</evidence>
<evidence type="ECO:0000256" key="3">
    <source>
        <dbReference type="ARBA" id="ARBA00022475"/>
    </source>
</evidence>
<evidence type="ECO:0000313" key="11">
    <source>
        <dbReference type="EMBL" id="ANC32448.1"/>
    </source>
</evidence>
<dbReference type="InterPro" id="IPR027417">
    <property type="entry name" value="P-loop_NTPase"/>
</dbReference>
<evidence type="ECO:0000256" key="8">
    <source>
        <dbReference type="ARBA" id="ARBA00023251"/>
    </source>
</evidence>
<evidence type="ECO:0000313" key="12">
    <source>
        <dbReference type="Proteomes" id="UP000076794"/>
    </source>
</evidence>
<keyword evidence="11" id="KW-0378">Hydrolase</keyword>
<keyword evidence="3" id="KW-1003">Cell membrane</keyword>
<dbReference type="EC" id="3.6.3.-" evidence="11"/>
<dbReference type="STRING" id="1300344.I598_2931"/>
<keyword evidence="5 11" id="KW-0067">ATP-binding</keyword>
<evidence type="ECO:0000256" key="4">
    <source>
        <dbReference type="ARBA" id="ARBA00022741"/>
    </source>
</evidence>
<keyword evidence="7" id="KW-0472">Membrane</keyword>
<accession>A0A161I971</accession>
<dbReference type="SMART" id="SM00382">
    <property type="entry name" value="AAA"/>
    <property type="match status" value="1"/>
</dbReference>
<comment type="subcellular location">
    <subcellularLocation>
        <location evidence="1">Cell membrane</location>
        <topology evidence="1">Peripheral membrane protein</topology>
    </subcellularLocation>
</comment>
<dbReference type="RefSeq" id="WP_068203634.1">
    <property type="nucleotide sequence ID" value="NZ_CP014209.1"/>
</dbReference>
<dbReference type="KEGG" id="ido:I598_2931"/>
<keyword evidence="8" id="KW-0046">Antibiotic resistance</keyword>
<evidence type="ECO:0000256" key="9">
    <source>
        <dbReference type="SAM" id="MobiDB-lite"/>
    </source>
</evidence>
<dbReference type="SUPFAM" id="SSF52540">
    <property type="entry name" value="P-loop containing nucleoside triphosphate hydrolases"/>
    <property type="match status" value="1"/>
</dbReference>
<evidence type="ECO:0000256" key="6">
    <source>
        <dbReference type="ARBA" id="ARBA00022967"/>
    </source>
</evidence>
<evidence type="ECO:0000256" key="5">
    <source>
        <dbReference type="ARBA" id="ARBA00022840"/>
    </source>
</evidence>
<proteinExistence type="predicted"/>
<evidence type="ECO:0000256" key="2">
    <source>
        <dbReference type="ARBA" id="ARBA00022448"/>
    </source>
</evidence>
<dbReference type="Proteomes" id="UP000076794">
    <property type="component" value="Chromosome"/>
</dbReference>